<accession>A0A2W2CNG3</accession>
<dbReference type="AlphaFoldDB" id="A0A2W2CNG3"/>
<dbReference type="RefSeq" id="WP_111252735.1">
    <property type="nucleotide sequence ID" value="NZ_POTW01000001.1"/>
</dbReference>
<dbReference type="InterPro" id="IPR001347">
    <property type="entry name" value="SIS_dom"/>
</dbReference>
<comment type="caution">
    <text evidence="3">The sequence shown here is derived from an EMBL/GenBank/DDBJ whole genome shotgun (WGS) entry which is preliminary data.</text>
</comment>
<dbReference type="InterPro" id="IPR046348">
    <property type="entry name" value="SIS_dom_sf"/>
</dbReference>
<organism evidence="3 4">
    <name type="scientific">Jiangella anatolica</name>
    <dbReference type="NCBI Taxonomy" id="2670374"/>
    <lineage>
        <taxon>Bacteria</taxon>
        <taxon>Bacillati</taxon>
        <taxon>Actinomycetota</taxon>
        <taxon>Actinomycetes</taxon>
        <taxon>Jiangellales</taxon>
        <taxon>Jiangellaceae</taxon>
        <taxon>Jiangella</taxon>
    </lineage>
</organism>
<dbReference type="PANTHER" id="PTHR10088">
    <property type="entry name" value="GLUCOKINASE REGULATORY PROTEIN"/>
    <property type="match status" value="1"/>
</dbReference>
<name>A0A2W2CNG3_9ACTN</name>
<sequence length="297" mass="30538">MATDTSEPARLATEARSEATHDIDLISVEDGLVLLAGEFRRSFDAFQGAAAELAPVVYAVVGSLRRGNTVHLFGAGTSGRLAALDAAEIPPTFGLAPELFTVHLAGGAAALTTAVEDAEDDRDEGARAGGRVRPGDVAIGVTASGRTPYVLAALDAAGGRGAYTALIACNPPEPSAVDCVVTLPTGPEPIAGSTRLNAATAQKLALNAVSTLAMVHLGRTYSNLMVCLQPNNTKVRQRQFQLLSDLTGAPAPEVEAALVAADGAGGVALAMLLRGWDRDRAQRALDRGTPLRPLVGE</sequence>
<dbReference type="Pfam" id="PF22645">
    <property type="entry name" value="GKRP_SIS_N"/>
    <property type="match status" value="1"/>
</dbReference>
<feature type="domain" description="SIS" evidence="2">
    <location>
        <begin position="60"/>
        <end position="219"/>
    </location>
</feature>
<keyword evidence="1" id="KW-0119">Carbohydrate metabolism</keyword>
<proteinExistence type="predicted"/>
<dbReference type="EMBL" id="POTW01000001">
    <property type="protein sequence ID" value="PZF86736.1"/>
    <property type="molecule type" value="Genomic_DNA"/>
</dbReference>
<dbReference type="GO" id="GO:0016835">
    <property type="term" value="F:carbon-oxygen lyase activity"/>
    <property type="evidence" value="ECO:0007669"/>
    <property type="project" value="TreeGrafter"/>
</dbReference>
<dbReference type="GO" id="GO:0046348">
    <property type="term" value="P:amino sugar catabolic process"/>
    <property type="evidence" value="ECO:0007669"/>
    <property type="project" value="TreeGrafter"/>
</dbReference>
<evidence type="ECO:0000259" key="2">
    <source>
        <dbReference type="PROSITE" id="PS51464"/>
    </source>
</evidence>
<dbReference type="GO" id="GO:0016803">
    <property type="term" value="F:ether hydrolase activity"/>
    <property type="evidence" value="ECO:0007669"/>
    <property type="project" value="TreeGrafter"/>
</dbReference>
<keyword evidence="4" id="KW-1185">Reference proteome</keyword>
<dbReference type="SUPFAM" id="SSF53697">
    <property type="entry name" value="SIS domain"/>
    <property type="match status" value="1"/>
</dbReference>
<dbReference type="Gene3D" id="3.40.50.10490">
    <property type="entry name" value="Glucose-6-phosphate isomerase like protein, domain 1"/>
    <property type="match status" value="1"/>
</dbReference>
<dbReference type="Gene3D" id="1.10.8.1080">
    <property type="match status" value="1"/>
</dbReference>
<evidence type="ECO:0000313" key="4">
    <source>
        <dbReference type="Proteomes" id="UP000248764"/>
    </source>
</evidence>
<evidence type="ECO:0000313" key="3">
    <source>
        <dbReference type="EMBL" id="PZF86736.1"/>
    </source>
</evidence>
<dbReference type="GO" id="GO:0097367">
    <property type="term" value="F:carbohydrate derivative binding"/>
    <property type="evidence" value="ECO:0007669"/>
    <property type="project" value="InterPro"/>
</dbReference>
<evidence type="ECO:0000256" key="1">
    <source>
        <dbReference type="ARBA" id="ARBA00023277"/>
    </source>
</evidence>
<dbReference type="InterPro" id="IPR040190">
    <property type="entry name" value="MURQ/GCKR"/>
</dbReference>
<dbReference type="NCBIfam" id="NF003915">
    <property type="entry name" value="PRK05441.1"/>
    <property type="match status" value="1"/>
</dbReference>
<gene>
    <name evidence="3" type="ORF">C1I92_00765</name>
</gene>
<dbReference type="GO" id="GO:0009254">
    <property type="term" value="P:peptidoglycan turnover"/>
    <property type="evidence" value="ECO:0007669"/>
    <property type="project" value="TreeGrafter"/>
</dbReference>
<dbReference type="PANTHER" id="PTHR10088:SF4">
    <property type="entry name" value="GLUCOKINASE REGULATORY PROTEIN"/>
    <property type="match status" value="1"/>
</dbReference>
<dbReference type="PROSITE" id="PS51464">
    <property type="entry name" value="SIS"/>
    <property type="match status" value="1"/>
</dbReference>
<dbReference type="Proteomes" id="UP000248764">
    <property type="component" value="Unassembled WGS sequence"/>
</dbReference>
<reference evidence="3 4" key="1">
    <citation type="submission" date="2018-01" db="EMBL/GenBank/DDBJ databases">
        <title>Draft genome sequence of Jiangella sp. GTF31.</title>
        <authorList>
            <person name="Sahin N."/>
            <person name="Ay H."/>
            <person name="Saygin H."/>
        </authorList>
    </citation>
    <scope>NUCLEOTIDE SEQUENCE [LARGE SCALE GENOMIC DNA]</scope>
    <source>
        <strain evidence="3 4">GTF31</strain>
    </source>
</reference>
<protein>
    <submittedName>
        <fullName evidence="3">N-acetylmuramic acid 6-phosphate etherase</fullName>
    </submittedName>
</protein>